<proteinExistence type="predicted"/>
<evidence type="ECO:0008006" key="5">
    <source>
        <dbReference type="Google" id="ProtNLM"/>
    </source>
</evidence>
<evidence type="ECO:0000256" key="1">
    <source>
        <dbReference type="SAM" id="MobiDB-lite"/>
    </source>
</evidence>
<comment type="caution">
    <text evidence="3">The sequence shown here is derived from an EMBL/GenBank/DDBJ whole genome shotgun (WGS) entry which is preliminary data.</text>
</comment>
<feature type="chain" id="PRO_5011240558" description="DUF732 domain-containing protein" evidence="2">
    <location>
        <begin position="21"/>
        <end position="110"/>
    </location>
</feature>
<dbReference type="EMBL" id="NGAF01000002">
    <property type="protein sequence ID" value="OXR46213.1"/>
    <property type="molecule type" value="Genomic_DNA"/>
</dbReference>
<protein>
    <recommendedName>
        <fullName evidence="5">DUF732 domain-containing protein</fullName>
    </recommendedName>
</protein>
<accession>A0A231HB91</accession>
<gene>
    <name evidence="3" type="ORF">B7C42_01179</name>
</gene>
<evidence type="ECO:0000313" key="4">
    <source>
        <dbReference type="Proteomes" id="UP000215506"/>
    </source>
</evidence>
<evidence type="ECO:0000313" key="3">
    <source>
        <dbReference type="EMBL" id="OXR46213.1"/>
    </source>
</evidence>
<keyword evidence="4" id="KW-1185">Reference proteome</keyword>
<keyword evidence="2" id="KW-0732">Signal</keyword>
<dbReference type="Proteomes" id="UP000215506">
    <property type="component" value="Unassembled WGS sequence"/>
</dbReference>
<name>A0A231HB91_9NOCA</name>
<feature type="signal peptide" evidence="2">
    <location>
        <begin position="1"/>
        <end position="20"/>
    </location>
</feature>
<reference evidence="3 4" key="1">
    <citation type="submission" date="2017-07" db="EMBL/GenBank/DDBJ databases">
        <title>First draft Genome Sequence of Nocardia cerradoensis isolated from human infection.</title>
        <authorList>
            <person name="Carrasco G."/>
        </authorList>
    </citation>
    <scope>NUCLEOTIDE SEQUENCE [LARGE SCALE GENOMIC DNA]</scope>
    <source>
        <strain evidence="3 4">CNM20130759</strain>
    </source>
</reference>
<organism evidence="3 4">
    <name type="scientific">Nocardia cerradoensis</name>
    <dbReference type="NCBI Taxonomy" id="85688"/>
    <lineage>
        <taxon>Bacteria</taxon>
        <taxon>Bacillati</taxon>
        <taxon>Actinomycetota</taxon>
        <taxon>Actinomycetes</taxon>
        <taxon>Mycobacteriales</taxon>
        <taxon>Nocardiaceae</taxon>
        <taxon>Nocardia</taxon>
    </lineage>
</organism>
<evidence type="ECO:0000256" key="2">
    <source>
        <dbReference type="SAM" id="SignalP"/>
    </source>
</evidence>
<sequence length="110" mass="11228">MRISLIAAVCIALPLLGACGSDKDSEPTITQADLSKSLQSSGLKDAKLADCAAKLYVDEGISQDGLRKMTKPGSTAQVADGSMGGLSKEDSDKARAATQKIATTCVAAPQ</sequence>
<feature type="region of interest" description="Disordered" evidence="1">
    <location>
        <begin position="67"/>
        <end position="95"/>
    </location>
</feature>
<dbReference type="RefSeq" id="WP_039781505.1">
    <property type="nucleotide sequence ID" value="NZ_JAAXOR010000005.1"/>
</dbReference>
<dbReference type="AlphaFoldDB" id="A0A231HB91"/>
<dbReference type="PROSITE" id="PS51257">
    <property type="entry name" value="PROKAR_LIPOPROTEIN"/>
    <property type="match status" value="1"/>
</dbReference>